<dbReference type="STRING" id="765177.Desmu_0827"/>
<protein>
    <recommendedName>
        <fullName evidence="3">Thioredoxin domain-containing protein</fullName>
    </recommendedName>
</protein>
<dbReference type="KEGG" id="dmu:Desmu_0827"/>
<dbReference type="HOGENOM" id="CLU_125813_0_0_2"/>
<dbReference type="OrthoDB" id="31384at2157"/>
<keyword evidence="2" id="KW-1185">Reference proteome</keyword>
<accession>E8R9F5</accession>
<dbReference type="Gene3D" id="3.40.30.10">
    <property type="entry name" value="Glutaredoxin"/>
    <property type="match status" value="1"/>
</dbReference>
<dbReference type="InterPro" id="IPR036249">
    <property type="entry name" value="Thioredoxin-like_sf"/>
</dbReference>
<reference evidence="1 2" key="2">
    <citation type="journal article" date="2011" name="Stand. Genomic Sci.">
        <title>Complete genome sequence of Desulfurococcus mucosus type strain (O7/1).</title>
        <authorList>
            <person name="Wirth R."/>
            <person name="Chertkov O."/>
            <person name="Held B."/>
            <person name="Lapidus A."/>
            <person name="Nolan M."/>
            <person name="Lucas S."/>
            <person name="Hammon N."/>
            <person name="Deshpande S."/>
            <person name="Cheng J.F."/>
            <person name="Tapia R."/>
            <person name="Han C."/>
            <person name="Goodwin L."/>
            <person name="Pitluck S."/>
            <person name="Liolios K."/>
            <person name="Ioanna P."/>
            <person name="Ivanova N."/>
            <person name="Mavromatis K."/>
            <person name="Mikhailova N."/>
            <person name="Pati A."/>
            <person name="Chen A."/>
            <person name="Palaniappan K."/>
            <person name="Land M."/>
            <person name="Hauser L."/>
            <person name="Chang Y.J."/>
            <person name="Jeffries C.D."/>
            <person name="Bilek Y."/>
            <person name="Hader T."/>
            <person name="Rohde M."/>
            <person name="Spring S."/>
            <person name="Sikorski J."/>
            <person name="Goker M."/>
            <person name="Woyke T."/>
            <person name="Bristow J."/>
            <person name="Eisen J.A."/>
            <person name="Markowitz V."/>
            <person name="Hugenholtz P."/>
            <person name="Kyrpides N.C."/>
            <person name="Klenk H.P."/>
        </authorList>
    </citation>
    <scope>NUCLEOTIDE SEQUENCE [LARGE SCALE GENOMIC DNA]</scope>
    <source>
        <strain evidence="2">ATCC 35584 / DSM 2162 / JCM 9187 / O7/1</strain>
    </source>
</reference>
<evidence type="ECO:0000313" key="1">
    <source>
        <dbReference type="EMBL" id="ADV65131.1"/>
    </source>
</evidence>
<name>E8R9F5_DESM0</name>
<gene>
    <name evidence="1" type="ordered locus">Desmu_0827</name>
</gene>
<dbReference type="SUPFAM" id="SSF52833">
    <property type="entry name" value="Thioredoxin-like"/>
    <property type="match status" value="1"/>
</dbReference>
<dbReference type="EMBL" id="CP002363">
    <property type="protein sequence ID" value="ADV65131.1"/>
    <property type="molecule type" value="Genomic_DNA"/>
</dbReference>
<dbReference type="Proteomes" id="UP000001068">
    <property type="component" value="Chromosome"/>
</dbReference>
<evidence type="ECO:0000313" key="2">
    <source>
        <dbReference type="Proteomes" id="UP000001068"/>
    </source>
</evidence>
<dbReference type="eggNOG" id="arCOG06075">
    <property type="taxonomic scope" value="Archaea"/>
</dbReference>
<dbReference type="AlphaFoldDB" id="E8R9F5"/>
<sequence>MSGDDEILNLLRKLLSRPERRIEAKTGLEVDSVGPESPNGIYIFNQLNGKWVLQQVDGDHLKPWEDGLYVVYFDNTKCPACRAYDMYWYPFVKLFGHTFKDAHFIIVLCDWFTRECNSSAARNSFEHFDIHASPTTLLLSVENGAVKAMRKLEGVKRIDQLVEEVSKFVNESTAKGVAGSG</sequence>
<proteinExistence type="predicted"/>
<evidence type="ECO:0008006" key="3">
    <source>
        <dbReference type="Google" id="ProtNLM"/>
    </source>
</evidence>
<organism evidence="1 2">
    <name type="scientific">Desulfurococcus mucosus (strain ATCC 35584 / DSM 2162 / JCM 9187 / O7/1)</name>
    <dbReference type="NCBI Taxonomy" id="765177"/>
    <lineage>
        <taxon>Archaea</taxon>
        <taxon>Thermoproteota</taxon>
        <taxon>Thermoprotei</taxon>
        <taxon>Desulfurococcales</taxon>
        <taxon>Desulfurococcaceae</taxon>
        <taxon>Desulfurococcus</taxon>
    </lineage>
</organism>
<reference evidence="2" key="1">
    <citation type="submission" date="2010-11" db="EMBL/GenBank/DDBJ databases">
        <title>The complete genome of Desulfurococcus mucosus DSM 2162.</title>
        <authorList>
            <consortium name="US DOE Joint Genome Institute (JGI-PGF)"/>
            <person name="Lucas S."/>
            <person name="Copeland A."/>
            <person name="Lapidus A."/>
            <person name="Bruce D."/>
            <person name="Goodwin L."/>
            <person name="Pitluck S."/>
            <person name="Kyrpides N."/>
            <person name="Mavromatis K."/>
            <person name="Pagani I."/>
            <person name="Ivanova N."/>
            <person name="Ovchinnikova G."/>
            <person name="Chertkov O."/>
            <person name="Held B."/>
            <person name="Brettin T."/>
            <person name="Detter J.C."/>
            <person name="Tapia R."/>
            <person name="Han C."/>
            <person name="Land M."/>
            <person name="Hauser L."/>
            <person name="Markowitz V."/>
            <person name="Cheng J.-F."/>
            <person name="Hugenholtz P."/>
            <person name="Woyke T."/>
            <person name="Wu D."/>
            <person name="Wirth R."/>
            <person name="Bilek Y."/>
            <person name="Hader T."/>
            <person name="Klenk H.-P."/>
            <person name="Eisen J.A."/>
        </authorList>
    </citation>
    <scope>NUCLEOTIDE SEQUENCE [LARGE SCALE GENOMIC DNA]</scope>
    <source>
        <strain evidence="2">ATCC 35584 / DSM 2162 / JCM 9187 / O7/1</strain>
    </source>
</reference>